<dbReference type="FunFam" id="1.10.10.10:FF:000322">
    <property type="entry name" value="Probable disease resistance protein At1g63360"/>
    <property type="match status" value="1"/>
</dbReference>
<comment type="caution">
    <text evidence="11">The sequence shown here is derived from an EMBL/GenBank/DDBJ whole genome shotgun (WGS) entry which is preliminary data.</text>
</comment>
<evidence type="ECO:0000256" key="1">
    <source>
        <dbReference type="ARBA" id="ARBA00008894"/>
    </source>
</evidence>
<name>A0AAV6WJS6_9LAMI</name>
<dbReference type="PANTHER" id="PTHR36766">
    <property type="entry name" value="PLANT BROAD-SPECTRUM MILDEW RESISTANCE PROTEIN RPW8"/>
    <property type="match status" value="1"/>
</dbReference>
<dbReference type="Gene3D" id="1.20.5.4130">
    <property type="match status" value="1"/>
</dbReference>
<evidence type="ECO:0008006" key="13">
    <source>
        <dbReference type="Google" id="ProtNLM"/>
    </source>
</evidence>
<dbReference type="Pfam" id="PF00931">
    <property type="entry name" value="NB-ARC"/>
    <property type="match status" value="1"/>
</dbReference>
<evidence type="ECO:0000313" key="11">
    <source>
        <dbReference type="EMBL" id="KAG8367200.1"/>
    </source>
</evidence>
<gene>
    <name evidence="11" type="ORF">BUALT_Bualt16G0047900</name>
</gene>
<keyword evidence="12" id="KW-1185">Reference proteome</keyword>
<evidence type="ECO:0000256" key="3">
    <source>
        <dbReference type="ARBA" id="ARBA00022737"/>
    </source>
</evidence>
<dbReference type="Gene3D" id="1.10.10.10">
    <property type="entry name" value="Winged helix-like DNA-binding domain superfamily/Winged helix DNA-binding domain"/>
    <property type="match status" value="1"/>
</dbReference>
<evidence type="ECO:0000259" key="8">
    <source>
        <dbReference type="Pfam" id="PF18052"/>
    </source>
</evidence>
<dbReference type="InterPro" id="IPR056789">
    <property type="entry name" value="LRR_R13L1-DRL21"/>
</dbReference>
<dbReference type="PRINTS" id="PR00364">
    <property type="entry name" value="DISEASERSIST"/>
</dbReference>
<keyword evidence="5" id="KW-0611">Plant defense</keyword>
<evidence type="ECO:0000259" key="7">
    <source>
        <dbReference type="Pfam" id="PF00931"/>
    </source>
</evidence>
<evidence type="ECO:0000256" key="6">
    <source>
        <dbReference type="ARBA" id="ARBA00022840"/>
    </source>
</evidence>
<evidence type="ECO:0000256" key="5">
    <source>
        <dbReference type="ARBA" id="ARBA00022821"/>
    </source>
</evidence>
<accession>A0AAV6WJS6</accession>
<protein>
    <recommendedName>
        <fullName evidence="13">Disease resistance RPP13-like protein 1</fullName>
    </recommendedName>
</protein>
<keyword evidence="3" id="KW-0677">Repeat</keyword>
<dbReference type="SUPFAM" id="SSF52058">
    <property type="entry name" value="L domain-like"/>
    <property type="match status" value="2"/>
</dbReference>
<dbReference type="FunFam" id="3.40.50.300:FF:001091">
    <property type="entry name" value="Probable disease resistance protein At1g61300"/>
    <property type="match status" value="1"/>
</dbReference>
<dbReference type="Pfam" id="PF18052">
    <property type="entry name" value="Rx_N"/>
    <property type="match status" value="1"/>
</dbReference>
<dbReference type="Pfam" id="PF23559">
    <property type="entry name" value="WHD_DRP"/>
    <property type="match status" value="1"/>
</dbReference>
<feature type="domain" description="Disease resistance N-terminal" evidence="8">
    <location>
        <begin position="11"/>
        <end position="99"/>
    </location>
</feature>
<dbReference type="Gene3D" id="3.40.50.300">
    <property type="entry name" value="P-loop containing nucleotide triphosphate hydrolases"/>
    <property type="match status" value="1"/>
</dbReference>
<evidence type="ECO:0000256" key="4">
    <source>
        <dbReference type="ARBA" id="ARBA00022741"/>
    </source>
</evidence>
<dbReference type="GO" id="GO:0051607">
    <property type="term" value="P:defense response to virus"/>
    <property type="evidence" value="ECO:0007669"/>
    <property type="project" value="UniProtKB-ARBA"/>
</dbReference>
<dbReference type="InterPro" id="IPR027417">
    <property type="entry name" value="P-loop_NTPase"/>
</dbReference>
<keyword evidence="6" id="KW-0067">ATP-binding</keyword>
<feature type="domain" description="NB-ARC" evidence="7">
    <location>
        <begin position="179"/>
        <end position="341"/>
    </location>
</feature>
<dbReference type="GO" id="GO:0005524">
    <property type="term" value="F:ATP binding"/>
    <property type="evidence" value="ECO:0007669"/>
    <property type="project" value="UniProtKB-KW"/>
</dbReference>
<comment type="similarity">
    <text evidence="1">Belongs to the disease resistance NB-LRR family.</text>
</comment>
<sequence>MNVNVGEIFLGSFISILLDKLTSGDLPKFLGESIDGLLKKWSGKLSMLQAVLTDAETKQNSLTAVKLWLNDLQDLAYDLDDIVDALATEALRRKLIANAGTSNVWNLFSNHINSKVGAFVFDYRIAHRIEEITCRLEDLITQRSDLPLFENSRKRPFIDGERFPTTSLVNESRVYGRRREKEEVIQMLLDESNNVIPIVGMGGIGKTTLAQLVYNDDRVKSSFDLRAWVHVSDDFDISTVTKAIFEQVFSQRCDFKDLNMLQVKLKERLSKTKFLFVLDDVWIDNCEDWEILCLPFLSGVLGSKILVTTRNESVASIMSFGPSFYLKELEGDDSLSLLAQYSLGAGSFNGYSDLKEIGEKIVKKCNNLPLAVKTMAGILRSKLSSNEWEDVLYSDIWSIGDDRNKILPALKLSYHHLPPYLKRCFAYCSIFPKDYEFSKYELILLWMAEGFLNQSNGKSLEELGSRYFEELISRSFFHQSGANKSRFVMHSLINDLACYVAGRICMRFEKDLDDNEQYKVSADIRHLSFTQSRYETSQKFENLHEVSGLRTLLPLPVGPSEESFISNRVLIDLFPKLRSLRVLSLSCYVSINELPNSIGDLKHLRYLDLSKTWLKWLPESVTSLCNLQTLSLRDCTYLTRLPTSIHNLINLRHLDISRTYALQEMPSGIGLLTGLHTLSRFLVSKSNGLVLKSLGKLVNIEGALSIEELQNVTNAEAAKEANLMHKIGLGELHLEWSSDFDDTRDVHLELCVLDQLQPPHNLENLEIVSYGGLKFSRWIEDKSFPKLEKLRLSKCTNCISLPKLGHLPLLKELYIGGMNQVKTWRTEFWGNSSLELAFQSLETLEFEDMPEWQEWSSSTLNAKVSGPFPRLRKLSISSCPKLGSVPLTQLPSLIQLVLKDCGVSVLKSLPHMPSLTHLSLQSISGLTSLSGAFVHFPLSLQVLNINCCDDLVTLWPIYDVVQNLVRLEEIVVKECPQLVSLNEICLIPMLRSLHVERLEALKSLPVHRLPCSLRKLEIMWCKRLGEIMLGDCGASLEHLYIWNLDTTKLLGSIRSFATLTELFISGCDVIETFPQEGLAAPNLRKLSIWNCQNLVSLPHQMEILTCLEYLSLWYCPSLTLFPQQEFVFPPNLTYLEIRYVETLKPLSEWGLHRLISLRWFVIVGVYPDLVSFSNSDDEEKFLLPSTLTTFWVAELPNLKTLYKAFRNLFNLQHIDIWECPKLEALPMEDQLDKLWSLHIHECPLLEKRCLKDKGGYQRMIAEIPDVMIDYCRVPCSKFSSDERLVML</sequence>
<keyword evidence="2" id="KW-0433">Leucine-rich repeat</keyword>
<keyword evidence="4" id="KW-0547">Nucleotide-binding</keyword>
<dbReference type="InterPro" id="IPR002182">
    <property type="entry name" value="NB-ARC"/>
</dbReference>
<feature type="domain" description="R13L1/DRL21-like LRR repeat region" evidence="10">
    <location>
        <begin position="691"/>
        <end position="818"/>
    </location>
</feature>
<dbReference type="Proteomes" id="UP000826271">
    <property type="component" value="Unassembled WGS sequence"/>
</dbReference>
<dbReference type="InterPro" id="IPR058922">
    <property type="entry name" value="WHD_DRP"/>
</dbReference>
<dbReference type="PANTHER" id="PTHR36766:SF51">
    <property type="entry name" value="DISEASE RESISTANCE RPP13-LIKE PROTEIN 1"/>
    <property type="match status" value="1"/>
</dbReference>
<evidence type="ECO:0000259" key="10">
    <source>
        <dbReference type="Pfam" id="PF25019"/>
    </source>
</evidence>
<dbReference type="EMBL" id="WHWC01000016">
    <property type="protein sequence ID" value="KAG8367200.1"/>
    <property type="molecule type" value="Genomic_DNA"/>
</dbReference>
<dbReference type="InterPro" id="IPR036388">
    <property type="entry name" value="WH-like_DNA-bd_sf"/>
</dbReference>
<dbReference type="Gene3D" id="3.80.10.10">
    <property type="entry name" value="Ribonuclease Inhibitor"/>
    <property type="match status" value="3"/>
</dbReference>
<organism evidence="11 12">
    <name type="scientific">Buddleja alternifolia</name>
    <dbReference type="NCBI Taxonomy" id="168488"/>
    <lineage>
        <taxon>Eukaryota</taxon>
        <taxon>Viridiplantae</taxon>
        <taxon>Streptophyta</taxon>
        <taxon>Embryophyta</taxon>
        <taxon>Tracheophyta</taxon>
        <taxon>Spermatophyta</taxon>
        <taxon>Magnoliopsida</taxon>
        <taxon>eudicotyledons</taxon>
        <taxon>Gunneridae</taxon>
        <taxon>Pentapetalae</taxon>
        <taxon>asterids</taxon>
        <taxon>lamiids</taxon>
        <taxon>Lamiales</taxon>
        <taxon>Scrophulariaceae</taxon>
        <taxon>Buddlejeae</taxon>
        <taxon>Buddleja</taxon>
    </lineage>
</organism>
<dbReference type="GO" id="GO:0043531">
    <property type="term" value="F:ADP binding"/>
    <property type="evidence" value="ECO:0007669"/>
    <property type="project" value="InterPro"/>
</dbReference>
<evidence type="ECO:0000256" key="2">
    <source>
        <dbReference type="ARBA" id="ARBA00022614"/>
    </source>
</evidence>
<evidence type="ECO:0000313" key="12">
    <source>
        <dbReference type="Proteomes" id="UP000826271"/>
    </source>
</evidence>
<dbReference type="InterPro" id="IPR041118">
    <property type="entry name" value="Rx_N"/>
</dbReference>
<feature type="domain" description="Disease resistance protein winged helix" evidence="9">
    <location>
        <begin position="430"/>
        <end position="497"/>
    </location>
</feature>
<reference evidence="11" key="1">
    <citation type="submission" date="2019-10" db="EMBL/GenBank/DDBJ databases">
        <authorList>
            <person name="Zhang R."/>
            <person name="Pan Y."/>
            <person name="Wang J."/>
            <person name="Ma R."/>
            <person name="Yu S."/>
        </authorList>
    </citation>
    <scope>NUCLEOTIDE SEQUENCE</scope>
    <source>
        <strain evidence="11">LA-IB0</strain>
        <tissue evidence="11">Leaf</tissue>
    </source>
</reference>
<evidence type="ECO:0000259" key="9">
    <source>
        <dbReference type="Pfam" id="PF23559"/>
    </source>
</evidence>
<dbReference type="Pfam" id="PF25019">
    <property type="entry name" value="LRR_R13L1-DRL21"/>
    <property type="match status" value="1"/>
</dbReference>
<dbReference type="InterPro" id="IPR032675">
    <property type="entry name" value="LRR_dom_sf"/>
</dbReference>
<dbReference type="SUPFAM" id="SSF52540">
    <property type="entry name" value="P-loop containing nucleoside triphosphate hydrolases"/>
    <property type="match status" value="1"/>
</dbReference>
<proteinExistence type="inferred from homology"/>